<dbReference type="GO" id="GO:0007155">
    <property type="term" value="P:cell adhesion"/>
    <property type="evidence" value="ECO:0007669"/>
    <property type="project" value="InterPro"/>
</dbReference>
<feature type="signal peptide" evidence="5">
    <location>
        <begin position="1"/>
        <end position="22"/>
    </location>
</feature>
<dbReference type="EMBL" id="CP017634">
    <property type="protein sequence ID" value="ATW25458.1"/>
    <property type="molecule type" value="Genomic_DNA"/>
</dbReference>
<dbReference type="PROSITE" id="PS51257">
    <property type="entry name" value="PROKAR_LIPOPROTEIN"/>
    <property type="match status" value="1"/>
</dbReference>
<dbReference type="PRINTS" id="PR00690">
    <property type="entry name" value="ADHESNFAMILY"/>
</dbReference>
<sequence>MLKRWAALLLCVIALISFSACSNNNSQADKPEESKLKVTVTFNAIKEFVEAVGQDKVEISTIIPDGTEPHDFEPKAQDLVGLSTAKVFVYNGLGMETWVNDALKAANNASLITVEASKGAEAITNTEPEEIEEHGQYDPHIWLSLKGAEMEVKNIKDALVEADPANKDYYEKNCTDYISQLENLYNEYNEKFQPIQKKSFVTGHAAFAYLCRDFGLEQNSVEDVFAEGEPSAQQLTELVEYCKENKVTTVFAEEMASPDVSQTLANEVGAKVDTIYTIESNEDDLTYLDRMTDNLSKIYDSLLQ</sequence>
<dbReference type="KEGG" id="fwa:DCMF_12320"/>
<accession>A0A3G1KSM0</accession>
<dbReference type="PANTHER" id="PTHR42953:SF3">
    <property type="entry name" value="HIGH-AFFINITY ZINC UPTAKE SYSTEM PROTEIN ZNUA"/>
    <property type="match status" value="1"/>
</dbReference>
<gene>
    <name evidence="6" type="ORF">DCMF_12320</name>
</gene>
<evidence type="ECO:0000256" key="2">
    <source>
        <dbReference type="ARBA" id="ARBA00022448"/>
    </source>
</evidence>
<protein>
    <submittedName>
        <fullName evidence="6">ABC transporter substrate-binding protein</fullName>
    </submittedName>
</protein>
<dbReference type="OrthoDB" id="9810636at2"/>
<dbReference type="RefSeq" id="WP_148134713.1">
    <property type="nucleotide sequence ID" value="NZ_CP017634.1"/>
</dbReference>
<evidence type="ECO:0000256" key="4">
    <source>
        <dbReference type="RuleBase" id="RU003512"/>
    </source>
</evidence>
<dbReference type="InterPro" id="IPR050492">
    <property type="entry name" value="Bact_metal-bind_prot9"/>
</dbReference>
<keyword evidence="7" id="KW-1185">Reference proteome</keyword>
<dbReference type="Proteomes" id="UP000323521">
    <property type="component" value="Chromosome"/>
</dbReference>
<keyword evidence="2 4" id="KW-0813">Transport</keyword>
<evidence type="ECO:0000256" key="3">
    <source>
        <dbReference type="ARBA" id="ARBA00022729"/>
    </source>
</evidence>
<evidence type="ECO:0000313" key="6">
    <source>
        <dbReference type="EMBL" id="ATW25458.1"/>
    </source>
</evidence>
<evidence type="ECO:0000313" key="7">
    <source>
        <dbReference type="Proteomes" id="UP000323521"/>
    </source>
</evidence>
<evidence type="ECO:0000256" key="1">
    <source>
        <dbReference type="ARBA" id="ARBA00011028"/>
    </source>
</evidence>
<dbReference type="InterPro" id="IPR006129">
    <property type="entry name" value="AdhesinB"/>
</dbReference>
<dbReference type="AlphaFoldDB" id="A0A3G1KSM0"/>
<dbReference type="Pfam" id="PF01297">
    <property type="entry name" value="ZnuA"/>
    <property type="match status" value="1"/>
</dbReference>
<dbReference type="PRINTS" id="PR00691">
    <property type="entry name" value="ADHESINB"/>
</dbReference>
<dbReference type="GO" id="GO:0030001">
    <property type="term" value="P:metal ion transport"/>
    <property type="evidence" value="ECO:0007669"/>
    <property type="project" value="InterPro"/>
</dbReference>
<dbReference type="SUPFAM" id="SSF53807">
    <property type="entry name" value="Helical backbone' metal receptor"/>
    <property type="match status" value="1"/>
</dbReference>
<proteinExistence type="inferred from homology"/>
<dbReference type="GO" id="GO:0046872">
    <property type="term" value="F:metal ion binding"/>
    <property type="evidence" value="ECO:0007669"/>
    <property type="project" value="InterPro"/>
</dbReference>
<reference evidence="6 7" key="1">
    <citation type="submission" date="2016-10" db="EMBL/GenBank/DDBJ databases">
        <title>Complete Genome Sequence of Peptococcaceae strain DCMF.</title>
        <authorList>
            <person name="Edwards R.J."/>
            <person name="Holland S.I."/>
            <person name="Deshpande N.P."/>
            <person name="Wong Y.K."/>
            <person name="Ertan H."/>
            <person name="Manefield M."/>
            <person name="Russell T.L."/>
            <person name="Lee M.J."/>
        </authorList>
    </citation>
    <scope>NUCLEOTIDE SEQUENCE [LARGE SCALE GENOMIC DNA]</scope>
    <source>
        <strain evidence="6 7">DCMF</strain>
    </source>
</reference>
<feature type="chain" id="PRO_5038487607" evidence="5">
    <location>
        <begin position="23"/>
        <end position="304"/>
    </location>
</feature>
<dbReference type="Gene3D" id="3.40.50.1980">
    <property type="entry name" value="Nitrogenase molybdenum iron protein domain"/>
    <property type="match status" value="2"/>
</dbReference>
<organism evidence="6 7">
    <name type="scientific">Formimonas warabiya</name>
    <dbReference type="NCBI Taxonomy" id="1761012"/>
    <lineage>
        <taxon>Bacteria</taxon>
        <taxon>Bacillati</taxon>
        <taxon>Bacillota</taxon>
        <taxon>Clostridia</taxon>
        <taxon>Eubacteriales</taxon>
        <taxon>Peptococcaceae</taxon>
        <taxon>Candidatus Formimonas</taxon>
    </lineage>
</organism>
<dbReference type="CDD" id="cd01017">
    <property type="entry name" value="AdcA"/>
    <property type="match status" value="1"/>
</dbReference>
<dbReference type="InterPro" id="IPR006128">
    <property type="entry name" value="Lipoprotein_PsaA-like"/>
</dbReference>
<name>A0A3G1KSM0_FORW1</name>
<keyword evidence="3 5" id="KW-0732">Signal</keyword>
<dbReference type="PANTHER" id="PTHR42953">
    <property type="entry name" value="HIGH-AFFINITY ZINC UPTAKE SYSTEM PROTEIN ZNUA-RELATED"/>
    <property type="match status" value="1"/>
</dbReference>
<dbReference type="InterPro" id="IPR006127">
    <property type="entry name" value="ZnuA-like"/>
</dbReference>
<evidence type="ECO:0000256" key="5">
    <source>
        <dbReference type="SAM" id="SignalP"/>
    </source>
</evidence>
<comment type="similarity">
    <text evidence="1 4">Belongs to the bacterial solute-binding protein 9 family.</text>
</comment>